<protein>
    <submittedName>
        <fullName evidence="2">Pyridoxamine 5-phosphate oxidase</fullName>
    </submittedName>
</protein>
<dbReference type="PANTHER" id="PTHR34818">
    <property type="entry name" value="PROTEIN BLI-3"/>
    <property type="match status" value="1"/>
</dbReference>
<evidence type="ECO:0000313" key="3">
    <source>
        <dbReference type="Proteomes" id="UP000215301"/>
    </source>
</evidence>
<accession>A0A231VMJ4</accession>
<dbReference type="InterPro" id="IPR012349">
    <property type="entry name" value="Split_barrel_FMN-bd"/>
</dbReference>
<feature type="domain" description="Pyridoxamine 5'-phosphate oxidase N-terminal" evidence="1">
    <location>
        <begin position="2"/>
        <end position="89"/>
    </location>
</feature>
<evidence type="ECO:0000259" key="1">
    <source>
        <dbReference type="Pfam" id="PF01243"/>
    </source>
</evidence>
<dbReference type="InterPro" id="IPR011576">
    <property type="entry name" value="Pyridox_Oxase_N"/>
</dbReference>
<proteinExistence type="predicted"/>
<dbReference type="InterPro" id="IPR052917">
    <property type="entry name" value="Stress-Dev_Protein"/>
</dbReference>
<gene>
    <name evidence="2" type="ORF">CE561_00455</name>
</gene>
<dbReference type="AlphaFoldDB" id="A0A231VMJ4"/>
<dbReference type="SUPFAM" id="SSF50475">
    <property type="entry name" value="FMN-binding split barrel"/>
    <property type="match status" value="1"/>
</dbReference>
<sequence>MEEVLQFLKDNPTFYIATVDGDTPKVRPFGFAMKYDGKLCFCTNNQKDVYKQLKANPKFEISVASKTGEWLRLKGKAVFITSRESKKAALDTMPSLRNLYSEEDSIFEIFYADEAEATFYGMSGHVKSVKI</sequence>
<evidence type="ECO:0000313" key="2">
    <source>
        <dbReference type="EMBL" id="OXT09473.1"/>
    </source>
</evidence>
<dbReference type="Pfam" id="PF01243">
    <property type="entry name" value="PNPOx_N"/>
    <property type="match status" value="1"/>
</dbReference>
<name>A0A231VMJ4_THETR</name>
<dbReference type="EMBL" id="NKHD01000002">
    <property type="protein sequence ID" value="OXT09473.1"/>
    <property type="molecule type" value="Genomic_DNA"/>
</dbReference>
<dbReference type="Gene3D" id="2.30.110.10">
    <property type="entry name" value="Electron Transport, Fmn-binding Protein, Chain A"/>
    <property type="match status" value="1"/>
</dbReference>
<reference evidence="2 3" key="1">
    <citation type="submission" date="2017-06" db="EMBL/GenBank/DDBJ databases">
        <title>Isolation and characterization of a thermophilic and butanogenic Thermoanaerobacterium thermosaccharolyticum M5 capable of efficient degradation of hemicellulose.</title>
        <authorList>
            <person name="Xin F."/>
            <person name="Jiang Y."/>
        </authorList>
    </citation>
    <scope>NUCLEOTIDE SEQUENCE [LARGE SCALE GENOMIC DNA]</scope>
    <source>
        <strain evidence="2 3">M5</strain>
    </source>
</reference>
<dbReference type="RefSeq" id="WP_094043180.1">
    <property type="nucleotide sequence ID" value="NZ_NKHD01000002.1"/>
</dbReference>
<organism evidence="2 3">
    <name type="scientific">Thermoanaerobacterium thermosaccharolyticum</name>
    <name type="common">Clostridium thermosaccharolyticum</name>
    <dbReference type="NCBI Taxonomy" id="1517"/>
    <lineage>
        <taxon>Bacteria</taxon>
        <taxon>Bacillati</taxon>
        <taxon>Bacillota</taxon>
        <taxon>Clostridia</taxon>
        <taxon>Thermoanaerobacterales</taxon>
        <taxon>Thermoanaerobacteraceae</taxon>
        <taxon>Thermoanaerobacterium</taxon>
    </lineage>
</organism>
<comment type="caution">
    <text evidence="2">The sequence shown here is derived from an EMBL/GenBank/DDBJ whole genome shotgun (WGS) entry which is preliminary data.</text>
</comment>
<dbReference type="Proteomes" id="UP000215301">
    <property type="component" value="Unassembled WGS sequence"/>
</dbReference>
<dbReference type="PANTHER" id="PTHR34818:SF1">
    <property type="entry name" value="PROTEIN BLI-3"/>
    <property type="match status" value="1"/>
</dbReference>